<accession>A0A022WEW7</accession>
<organism evidence="1">
    <name type="scientific">Trichophyton rubrum CBS 288.86</name>
    <dbReference type="NCBI Taxonomy" id="1215330"/>
    <lineage>
        <taxon>Eukaryota</taxon>
        <taxon>Fungi</taxon>
        <taxon>Dikarya</taxon>
        <taxon>Ascomycota</taxon>
        <taxon>Pezizomycotina</taxon>
        <taxon>Eurotiomycetes</taxon>
        <taxon>Eurotiomycetidae</taxon>
        <taxon>Onygenales</taxon>
        <taxon>Arthrodermataceae</taxon>
        <taxon>Trichophyton</taxon>
    </lineage>
</organism>
<dbReference type="HOGENOM" id="CLU_1518936_0_0_1"/>
<dbReference type="OrthoDB" id="5404564at2759"/>
<evidence type="ECO:0000313" key="1">
    <source>
        <dbReference type="EMBL" id="EZF56864.1"/>
    </source>
</evidence>
<dbReference type="EMBL" id="KK207706">
    <property type="protein sequence ID" value="EZF56864.1"/>
    <property type="molecule type" value="Genomic_DNA"/>
</dbReference>
<protein>
    <submittedName>
        <fullName evidence="1">Uncharacterized protein</fullName>
    </submittedName>
</protein>
<proteinExistence type="predicted"/>
<sequence length="177" mass="20033">MANIKRIVNARDEVAFGSYSTKYIVFERVICTSYAHEASNLLQVFCGATENGLLTIQAYNVHIETVHIADAGIPILREIKYNGFRLIIISRDGYTIVSQELAENFFDSFHSRNGFRFNFPTYIVQIDSLGQRRMSRTSTGFSVLDFSDAVLRRLFSLSLAGVAKSAELERDLDVEMK</sequence>
<dbReference type="AlphaFoldDB" id="A0A022WEW7"/>
<gene>
    <name evidence="1" type="ORF">H103_00783</name>
</gene>
<name>A0A022WEW7_TRIRU</name>
<reference evidence="1" key="1">
    <citation type="submission" date="2014-02" db="EMBL/GenBank/DDBJ databases">
        <title>The Genome Sequence of Trichophyton rubrum (morphotype fischeri) CBS 288.86.</title>
        <authorList>
            <consortium name="The Broad Institute Genomics Platform"/>
            <person name="Cuomo C.A."/>
            <person name="White T.C."/>
            <person name="Graser Y."/>
            <person name="Martinez-Rossi N."/>
            <person name="Heitman J."/>
            <person name="Young S.K."/>
            <person name="Zeng Q."/>
            <person name="Gargeya S."/>
            <person name="Abouelleil A."/>
            <person name="Alvarado L."/>
            <person name="Chapman S.B."/>
            <person name="Gainer-Dewar J."/>
            <person name="Goldberg J."/>
            <person name="Griggs A."/>
            <person name="Gujja S."/>
            <person name="Hansen M."/>
            <person name="Howarth C."/>
            <person name="Imamovic A."/>
            <person name="Larimer J."/>
            <person name="Martinez D."/>
            <person name="Murphy C."/>
            <person name="Pearson M.D."/>
            <person name="Persinoti G."/>
            <person name="Poon T."/>
            <person name="Priest M."/>
            <person name="Roberts A.D."/>
            <person name="Saif S."/>
            <person name="Shea T.D."/>
            <person name="Sykes S.N."/>
            <person name="Wortman J."/>
            <person name="Nusbaum C."/>
            <person name="Birren B."/>
        </authorList>
    </citation>
    <scope>NUCLEOTIDE SEQUENCE [LARGE SCALE GENOMIC DNA]</scope>
    <source>
        <strain evidence="1">CBS 288.86</strain>
    </source>
</reference>
<dbReference type="Proteomes" id="UP000023758">
    <property type="component" value="Unassembled WGS sequence"/>
</dbReference>